<sequence length="341" mass="38907">MTSKKVFHLFIGLWLICYFSFANAAVILQYHHVSETLPRVTSLSENEFSAHLSYLKDNNYSVVPLQHIIEAVKEQKSIPDKTVALTFDDGFINNFTQAAPILKRFNYPYTIFVNPQLIDEGKSYVMTWPQLKALAKEGAYIANHSAKHDYLHIREDNESLAQWRERIRNDITHSEQRIKQEIGHNFKYVAYPYGEFNRELQTLVKELGYVGIGQHSGAVGLSTDLTRVPRFPASGIYANLDTLKTKIASLPFSFNLKAQSVTTNTTPVLRLTFTEKDFNNSQFNCFISGNTAKITWQSENEVTVQSEGELNKGRSRYNCTAPSKSKAGRFYWLSHPFVIAK</sequence>
<dbReference type="RefSeq" id="WP_336435758.1">
    <property type="nucleotide sequence ID" value="NZ_JBAWKS010000001.1"/>
</dbReference>
<dbReference type="GO" id="GO:0016787">
    <property type="term" value="F:hydrolase activity"/>
    <property type="evidence" value="ECO:0007669"/>
    <property type="project" value="UniProtKB-KW"/>
</dbReference>
<protein>
    <submittedName>
        <fullName evidence="4">Polysaccharide deacetylase family protein</fullName>
        <ecNumber evidence="4">3.-.-.-</ecNumber>
    </submittedName>
</protein>
<evidence type="ECO:0000256" key="2">
    <source>
        <dbReference type="ARBA" id="ARBA00022729"/>
    </source>
</evidence>
<evidence type="ECO:0000256" key="1">
    <source>
        <dbReference type="ARBA" id="ARBA00004613"/>
    </source>
</evidence>
<dbReference type="Pfam" id="PF01522">
    <property type="entry name" value="Polysacc_deac_1"/>
    <property type="match status" value="1"/>
</dbReference>
<comment type="subcellular location">
    <subcellularLocation>
        <location evidence="1">Secreted</location>
    </subcellularLocation>
</comment>
<comment type="caution">
    <text evidence="4">The sequence shown here is derived from an EMBL/GenBank/DDBJ whole genome shotgun (WGS) entry which is preliminary data.</text>
</comment>
<feature type="domain" description="NodB homology" evidence="3">
    <location>
        <begin position="81"/>
        <end position="281"/>
    </location>
</feature>
<keyword evidence="2" id="KW-0732">Signal</keyword>
<keyword evidence="5" id="KW-1185">Reference proteome</keyword>
<evidence type="ECO:0000313" key="4">
    <source>
        <dbReference type="EMBL" id="MEI4550643.1"/>
    </source>
</evidence>
<dbReference type="EC" id="3.-.-.-" evidence="4"/>
<proteinExistence type="predicted"/>
<organism evidence="4 5">
    <name type="scientific">Pseudoalteromonas spongiae</name>
    <dbReference type="NCBI Taxonomy" id="298657"/>
    <lineage>
        <taxon>Bacteria</taxon>
        <taxon>Pseudomonadati</taxon>
        <taxon>Pseudomonadota</taxon>
        <taxon>Gammaproteobacteria</taxon>
        <taxon>Alteromonadales</taxon>
        <taxon>Pseudoalteromonadaceae</taxon>
        <taxon>Pseudoalteromonas</taxon>
    </lineage>
</organism>
<evidence type="ECO:0000313" key="5">
    <source>
        <dbReference type="Proteomes" id="UP001382455"/>
    </source>
</evidence>
<evidence type="ECO:0000259" key="3">
    <source>
        <dbReference type="PROSITE" id="PS51677"/>
    </source>
</evidence>
<dbReference type="Proteomes" id="UP001382455">
    <property type="component" value="Unassembled WGS sequence"/>
</dbReference>
<dbReference type="InterPro" id="IPR011330">
    <property type="entry name" value="Glyco_hydro/deAcase_b/a-brl"/>
</dbReference>
<dbReference type="PANTHER" id="PTHR34216:SF3">
    <property type="entry name" value="POLY-BETA-1,6-N-ACETYL-D-GLUCOSAMINE N-DEACETYLASE"/>
    <property type="match status" value="1"/>
</dbReference>
<dbReference type="CDD" id="cd10973">
    <property type="entry name" value="CE4_DAC_u4_5s"/>
    <property type="match status" value="1"/>
</dbReference>
<gene>
    <name evidence="4" type="ORF">WAE96_13315</name>
</gene>
<dbReference type="PROSITE" id="PS51677">
    <property type="entry name" value="NODB"/>
    <property type="match status" value="1"/>
</dbReference>
<name>A0ABU8EUJ8_9GAMM</name>
<keyword evidence="4" id="KW-0378">Hydrolase</keyword>
<dbReference type="PANTHER" id="PTHR34216">
    <property type="match status" value="1"/>
</dbReference>
<dbReference type="InterPro" id="IPR002509">
    <property type="entry name" value="NODB_dom"/>
</dbReference>
<dbReference type="InterPro" id="IPR051398">
    <property type="entry name" value="Polysacch_Deacetylase"/>
</dbReference>
<reference evidence="4 5" key="1">
    <citation type="submission" date="2023-12" db="EMBL/GenBank/DDBJ databases">
        <title>Friends and Foes: Symbiotic and Algicidal bacterial influence on Karenia brevis blooms.</title>
        <authorList>
            <person name="Fei C."/>
            <person name="Mohamed A.R."/>
            <person name="Booker A."/>
            <person name="Arshad M."/>
            <person name="Klass S."/>
            <person name="Ahn S."/>
            <person name="Gilbert P.M."/>
            <person name="Heil C.A."/>
            <person name="Martinez J.M."/>
            <person name="Amin S.A."/>
        </authorList>
    </citation>
    <scope>NUCLEOTIDE SEQUENCE [LARGE SCALE GENOMIC DNA]</scope>
    <source>
        <strain evidence="4 5">CE15</strain>
    </source>
</reference>
<dbReference type="EMBL" id="JBAWKS010000001">
    <property type="protein sequence ID" value="MEI4550643.1"/>
    <property type="molecule type" value="Genomic_DNA"/>
</dbReference>
<dbReference type="Gene3D" id="3.20.20.370">
    <property type="entry name" value="Glycoside hydrolase/deacetylase"/>
    <property type="match status" value="1"/>
</dbReference>
<dbReference type="SUPFAM" id="SSF88713">
    <property type="entry name" value="Glycoside hydrolase/deacetylase"/>
    <property type="match status" value="1"/>
</dbReference>
<accession>A0ABU8EUJ8</accession>